<reference evidence="2 3" key="1">
    <citation type="journal article" date="2024" name="Chem. Sci.">
        <title>Discovery of megapolipeptins by genome mining of a Burkholderiales bacteria collection.</title>
        <authorList>
            <person name="Paulo B.S."/>
            <person name="Recchia M.J.J."/>
            <person name="Lee S."/>
            <person name="Fergusson C.H."/>
            <person name="Romanowski S.B."/>
            <person name="Hernandez A."/>
            <person name="Krull N."/>
            <person name="Liu D.Y."/>
            <person name="Cavanagh H."/>
            <person name="Bos A."/>
            <person name="Gray C.A."/>
            <person name="Murphy B.T."/>
            <person name="Linington R.G."/>
            <person name="Eustaquio A.S."/>
        </authorList>
    </citation>
    <scope>NUCLEOTIDE SEQUENCE [LARGE SCALE GENOMIC DNA]</scope>
    <source>
        <strain evidence="2 3">RL17-338-BIC-A</strain>
    </source>
</reference>
<evidence type="ECO:0000313" key="3">
    <source>
        <dbReference type="Proteomes" id="UP001629432"/>
    </source>
</evidence>
<feature type="transmembrane region" description="Helical" evidence="1">
    <location>
        <begin position="246"/>
        <end position="264"/>
    </location>
</feature>
<feature type="transmembrane region" description="Helical" evidence="1">
    <location>
        <begin position="276"/>
        <end position="295"/>
    </location>
</feature>
<keyword evidence="1" id="KW-0472">Membrane</keyword>
<dbReference type="EMBL" id="JAQQCF010000001">
    <property type="protein sequence ID" value="MFM0635353.1"/>
    <property type="molecule type" value="Genomic_DNA"/>
</dbReference>
<sequence length="640" mass="72391">MIRIGKELGIWWGGYATNFINSLASPSLAMRGVAFIAWAASAAAFAYVLRSRKRVLGPEAFQLFLIYCATHVSLVRFLTSVAFYNVYIAAFWIGAAVFVANSRRHKAIIFSIPFFFFSFYLNSLLLLYALLFACLLYEDLRGQVAFAPLPKVADVARTPRVIVPALRDIARRGLPHLLAFARQNALFIALPFVFLLTKRLTTIKSPLYDSYNEIVHHEVMSAMVTSFTLVVPVLRDFFSYAVSHTPGPLVAGGVAISFVLLQLLPRTHERPTLRFITIQVVLGLLLFAAATYPYIVVGKVPDLTSFYESRHIMPAVAGLDLLIIAIINCADLAFGGWRVWRWFGRNLLVAYVVGASVGSAFNTGSELWRDWFRQTAIMDFARDHQAELKDVRTFVIDDKSFDTRIGDRMVWNYEYTGNLITVYGTRDRFGVGVTEYTDWSPAVPLLINTFLRQRYNIANLDFRQPHAIITLHNGLVPFKTLHVLEVVNMYLHGENWRREADRFTTIDMAYEQIEAEDRVAEMYVIAEQLARYKLEHGAYPAAVPPAANGTPYHQILSNKPVPAEVHGDIPGLFPDYMARPATMQPHPQGTPEYVYISDGQDYKLIYANPPDYAYTKQSHPALIDRQRQAYGVWTLGARAW</sequence>
<protein>
    <recommendedName>
        <fullName evidence="4">Transmembrane protein</fullName>
    </recommendedName>
</protein>
<feature type="transmembrane region" description="Helical" evidence="1">
    <location>
        <begin position="28"/>
        <end position="49"/>
    </location>
</feature>
<keyword evidence="3" id="KW-1185">Reference proteome</keyword>
<gene>
    <name evidence="2" type="ORF">PQQ63_01385</name>
</gene>
<evidence type="ECO:0000313" key="2">
    <source>
        <dbReference type="EMBL" id="MFM0635353.1"/>
    </source>
</evidence>
<comment type="caution">
    <text evidence="2">The sequence shown here is derived from an EMBL/GenBank/DDBJ whole genome shotgun (WGS) entry which is preliminary data.</text>
</comment>
<feature type="transmembrane region" description="Helical" evidence="1">
    <location>
        <begin position="315"/>
        <end position="337"/>
    </location>
</feature>
<proteinExistence type="predicted"/>
<dbReference type="Proteomes" id="UP001629432">
    <property type="component" value="Unassembled WGS sequence"/>
</dbReference>
<evidence type="ECO:0008006" key="4">
    <source>
        <dbReference type="Google" id="ProtNLM"/>
    </source>
</evidence>
<keyword evidence="1" id="KW-0812">Transmembrane</keyword>
<feature type="transmembrane region" description="Helical" evidence="1">
    <location>
        <begin position="107"/>
        <end position="131"/>
    </location>
</feature>
<organism evidence="2 3">
    <name type="scientific">Paraburkholderia metrosideri</name>
    <dbReference type="NCBI Taxonomy" id="580937"/>
    <lineage>
        <taxon>Bacteria</taxon>
        <taxon>Pseudomonadati</taxon>
        <taxon>Pseudomonadota</taxon>
        <taxon>Betaproteobacteria</taxon>
        <taxon>Burkholderiales</taxon>
        <taxon>Burkholderiaceae</taxon>
        <taxon>Paraburkholderia</taxon>
    </lineage>
</organism>
<feature type="transmembrane region" description="Helical" evidence="1">
    <location>
        <begin position="84"/>
        <end position="100"/>
    </location>
</feature>
<dbReference type="RefSeq" id="WP_408225864.1">
    <property type="nucleotide sequence ID" value="NZ_JAQQCF010000001.1"/>
</dbReference>
<feature type="transmembrane region" description="Helical" evidence="1">
    <location>
        <begin position="177"/>
        <end position="196"/>
    </location>
</feature>
<evidence type="ECO:0000256" key="1">
    <source>
        <dbReference type="SAM" id="Phobius"/>
    </source>
</evidence>
<keyword evidence="1" id="KW-1133">Transmembrane helix</keyword>
<accession>A0ABW9DJ37</accession>
<name>A0ABW9DJ37_9BURK</name>